<feature type="transmembrane region" description="Helical" evidence="1">
    <location>
        <begin position="30"/>
        <end position="53"/>
    </location>
</feature>
<comment type="caution">
    <text evidence="2">The sequence shown here is derived from an EMBL/GenBank/DDBJ whole genome shotgun (WGS) entry which is preliminary data.</text>
</comment>
<evidence type="ECO:0008006" key="4">
    <source>
        <dbReference type="Google" id="ProtNLM"/>
    </source>
</evidence>
<proteinExistence type="predicted"/>
<protein>
    <recommendedName>
        <fullName evidence="4">Transmembrane protein</fullName>
    </recommendedName>
</protein>
<feature type="transmembrane region" description="Helical" evidence="1">
    <location>
        <begin position="132"/>
        <end position="153"/>
    </location>
</feature>
<evidence type="ECO:0000313" key="2">
    <source>
        <dbReference type="EMBL" id="KAJ3660711.1"/>
    </source>
</evidence>
<accession>A0AA38MLD0</accession>
<organism evidence="2 3">
    <name type="scientific">Zophobas morio</name>
    <dbReference type="NCBI Taxonomy" id="2755281"/>
    <lineage>
        <taxon>Eukaryota</taxon>
        <taxon>Metazoa</taxon>
        <taxon>Ecdysozoa</taxon>
        <taxon>Arthropoda</taxon>
        <taxon>Hexapoda</taxon>
        <taxon>Insecta</taxon>
        <taxon>Pterygota</taxon>
        <taxon>Neoptera</taxon>
        <taxon>Endopterygota</taxon>
        <taxon>Coleoptera</taxon>
        <taxon>Polyphaga</taxon>
        <taxon>Cucujiformia</taxon>
        <taxon>Tenebrionidae</taxon>
        <taxon>Zophobas</taxon>
    </lineage>
</organism>
<gene>
    <name evidence="2" type="ORF">Zmor_005148</name>
</gene>
<dbReference type="AlphaFoldDB" id="A0AA38MLD0"/>
<feature type="transmembrane region" description="Helical" evidence="1">
    <location>
        <begin position="99"/>
        <end position="120"/>
    </location>
</feature>
<evidence type="ECO:0000256" key="1">
    <source>
        <dbReference type="SAM" id="Phobius"/>
    </source>
</evidence>
<keyword evidence="1" id="KW-0812">Transmembrane</keyword>
<reference evidence="2" key="1">
    <citation type="journal article" date="2023" name="G3 (Bethesda)">
        <title>Whole genome assemblies of Zophobas morio and Tenebrio molitor.</title>
        <authorList>
            <person name="Kaur S."/>
            <person name="Stinson S.A."/>
            <person name="diCenzo G.C."/>
        </authorList>
    </citation>
    <scope>NUCLEOTIDE SEQUENCE</scope>
    <source>
        <strain evidence="2">QUZm001</strain>
    </source>
</reference>
<keyword evidence="1" id="KW-1133">Transmembrane helix</keyword>
<keyword evidence="1" id="KW-0472">Membrane</keyword>
<evidence type="ECO:0000313" key="3">
    <source>
        <dbReference type="Proteomes" id="UP001168821"/>
    </source>
</evidence>
<dbReference type="EMBL" id="JALNTZ010000002">
    <property type="protein sequence ID" value="KAJ3660711.1"/>
    <property type="molecule type" value="Genomic_DNA"/>
</dbReference>
<feature type="transmembrane region" description="Helical" evidence="1">
    <location>
        <begin position="181"/>
        <end position="207"/>
    </location>
</feature>
<sequence>MIYLWLGISRLVQFLTFMELSNIEFSVKTVAAALSIIQGSAWTIMSLISIALFHSQPVFLSGPDSYMESVERNIYDTFLSKDSKFLPTTTSSRSFTPDVFAGFMWVYFFLDIVWIGTAISMLRKNSAISVKIWSYVTLFVCFWDFLTFVILGADYDKCLEYSNMLPEWMDRVPVESLCANIILPVFFIAAKGFVLWIINIVLALVVLRNSKQTITLK</sequence>
<dbReference type="Proteomes" id="UP001168821">
    <property type="component" value="Unassembled WGS sequence"/>
</dbReference>
<keyword evidence="3" id="KW-1185">Reference proteome</keyword>
<name>A0AA38MLD0_9CUCU</name>